<evidence type="ECO:0000313" key="1">
    <source>
        <dbReference type="EMBL" id="KAJ3658960.1"/>
    </source>
</evidence>
<reference evidence="1" key="1">
    <citation type="journal article" date="2023" name="G3 (Bethesda)">
        <title>Whole genome assemblies of Zophobas morio and Tenebrio molitor.</title>
        <authorList>
            <person name="Kaur S."/>
            <person name="Stinson S.A."/>
            <person name="diCenzo G.C."/>
        </authorList>
    </citation>
    <scope>NUCLEOTIDE SEQUENCE</scope>
    <source>
        <strain evidence="1">QUZm001</strain>
    </source>
</reference>
<dbReference type="Proteomes" id="UP001168821">
    <property type="component" value="Unassembled WGS sequence"/>
</dbReference>
<sequence length="75" mass="8109">MRSTVLYHAERSKRLASASRHSFKDDLICVRGVAALAPPRGVGTAADLHDSSAISSISPGNDRYRSEIAIVSAWR</sequence>
<evidence type="ECO:0000313" key="2">
    <source>
        <dbReference type="Proteomes" id="UP001168821"/>
    </source>
</evidence>
<comment type="caution">
    <text evidence="1">The sequence shown here is derived from an EMBL/GenBank/DDBJ whole genome shotgun (WGS) entry which is preliminary data.</text>
</comment>
<keyword evidence="2" id="KW-1185">Reference proteome</keyword>
<gene>
    <name evidence="1" type="ORF">Zmor_010672</name>
</gene>
<protein>
    <submittedName>
        <fullName evidence="1">Uncharacterized protein</fullName>
    </submittedName>
</protein>
<accession>A0AA38IP41</accession>
<proteinExistence type="predicted"/>
<organism evidence="1 2">
    <name type="scientific">Zophobas morio</name>
    <dbReference type="NCBI Taxonomy" id="2755281"/>
    <lineage>
        <taxon>Eukaryota</taxon>
        <taxon>Metazoa</taxon>
        <taxon>Ecdysozoa</taxon>
        <taxon>Arthropoda</taxon>
        <taxon>Hexapoda</taxon>
        <taxon>Insecta</taxon>
        <taxon>Pterygota</taxon>
        <taxon>Neoptera</taxon>
        <taxon>Endopterygota</taxon>
        <taxon>Coleoptera</taxon>
        <taxon>Polyphaga</taxon>
        <taxon>Cucujiformia</taxon>
        <taxon>Tenebrionidae</taxon>
        <taxon>Zophobas</taxon>
    </lineage>
</organism>
<dbReference type="AlphaFoldDB" id="A0AA38IP41"/>
<name>A0AA38IP41_9CUCU</name>
<dbReference type="EMBL" id="JALNTZ010000003">
    <property type="protein sequence ID" value="KAJ3658960.1"/>
    <property type="molecule type" value="Genomic_DNA"/>
</dbReference>